<organism evidence="2 3">
    <name type="scientific">Companilactobacillus nuruki</name>
    <dbReference type="NCBI Taxonomy" id="1993540"/>
    <lineage>
        <taxon>Bacteria</taxon>
        <taxon>Bacillati</taxon>
        <taxon>Bacillota</taxon>
        <taxon>Bacilli</taxon>
        <taxon>Lactobacillales</taxon>
        <taxon>Lactobacillaceae</taxon>
        <taxon>Companilactobacillus</taxon>
    </lineage>
</organism>
<keyword evidence="3" id="KW-1185">Reference proteome</keyword>
<evidence type="ECO:0000313" key="3">
    <source>
        <dbReference type="Proteomes" id="UP000235649"/>
    </source>
</evidence>
<reference evidence="2 3" key="1">
    <citation type="submission" date="2017-05" db="EMBL/GenBank/DDBJ databases">
        <title>Lactobacillus nurukis nov., sp. nov., isolated from nuruk.</title>
        <authorList>
            <person name="Kim S.-J."/>
        </authorList>
    </citation>
    <scope>NUCLEOTIDE SEQUENCE [LARGE SCALE GENOMIC DNA]</scope>
    <source>
        <strain evidence="2 3">SYF10-1a</strain>
    </source>
</reference>
<dbReference type="Proteomes" id="UP000235649">
    <property type="component" value="Unassembled WGS sequence"/>
</dbReference>
<name>A0A2N7AUY0_9LACO</name>
<evidence type="ECO:0000259" key="1">
    <source>
        <dbReference type="Pfam" id="PF06114"/>
    </source>
</evidence>
<dbReference type="AlphaFoldDB" id="A0A2N7AUY0"/>
<evidence type="ECO:0000313" key="2">
    <source>
        <dbReference type="EMBL" id="PMD71462.1"/>
    </source>
</evidence>
<comment type="caution">
    <text evidence="2">The sequence shown here is derived from an EMBL/GenBank/DDBJ whole genome shotgun (WGS) entry which is preliminary data.</text>
</comment>
<dbReference type="RefSeq" id="WP_102195838.1">
    <property type="nucleotide sequence ID" value="NZ_NIPR01000011.1"/>
</dbReference>
<feature type="domain" description="IrrE N-terminal-like" evidence="1">
    <location>
        <begin position="29"/>
        <end position="97"/>
    </location>
</feature>
<protein>
    <recommendedName>
        <fullName evidence="1">IrrE N-terminal-like domain-containing protein</fullName>
    </recommendedName>
</protein>
<dbReference type="InterPro" id="IPR010359">
    <property type="entry name" value="IrrE_HExxH"/>
</dbReference>
<dbReference type="Pfam" id="PF06114">
    <property type="entry name" value="Peptidase_M78"/>
    <property type="match status" value="1"/>
</dbReference>
<dbReference type="EMBL" id="NIPR01000011">
    <property type="protein sequence ID" value="PMD71462.1"/>
    <property type="molecule type" value="Genomic_DNA"/>
</dbReference>
<dbReference type="Gene3D" id="1.10.10.2910">
    <property type="match status" value="1"/>
</dbReference>
<accession>A0A2N7AUY0</accession>
<dbReference type="OrthoDB" id="2300474at2"/>
<sequence length="136" mass="15685">MINSVTRKLMAIAYDKGFSVILDDRFASHTPSAVNPFTNTIVINENWYKPEQLSFQLAHELGHLINKDRTNVCLYFSPSKSGIEGNANRTAIRLLLPIYLDGKDKEQVNITKFIDDLDMPHYLEDMVEKEILNYYD</sequence>
<proteinExistence type="predicted"/>
<gene>
    <name evidence="2" type="ORF">CBP76_04950</name>
</gene>